<feature type="region of interest" description="Disordered" evidence="1">
    <location>
        <begin position="404"/>
        <end position="662"/>
    </location>
</feature>
<feature type="region of interest" description="Disordered" evidence="1">
    <location>
        <begin position="835"/>
        <end position="896"/>
    </location>
</feature>
<feature type="compositionally biased region" description="Basic and acidic residues" evidence="1">
    <location>
        <begin position="718"/>
        <end position="734"/>
    </location>
</feature>
<feature type="compositionally biased region" description="Acidic residues" evidence="1">
    <location>
        <begin position="408"/>
        <end position="428"/>
    </location>
</feature>
<keyword evidence="3" id="KW-1185">Reference proteome</keyword>
<feature type="compositionally biased region" description="Low complexity" evidence="1">
    <location>
        <begin position="281"/>
        <end position="290"/>
    </location>
</feature>
<protein>
    <submittedName>
        <fullName evidence="2">Nuclear protein ORF-M</fullName>
    </submittedName>
</protein>
<proteinExistence type="predicted"/>
<feature type="compositionally biased region" description="Low complexity" evidence="1">
    <location>
        <begin position="184"/>
        <end position="206"/>
    </location>
</feature>
<feature type="compositionally biased region" description="Pro residues" evidence="1">
    <location>
        <begin position="626"/>
        <end position="650"/>
    </location>
</feature>
<feature type="compositionally biased region" description="Polar residues" evidence="1">
    <location>
        <begin position="270"/>
        <end position="280"/>
    </location>
</feature>
<sequence>MPPVQQIKRTYLSFERVVKIHCQKKSAIRMMTFSFDSARIIKCDPVSEADEGFTAGELNITYSDNVLIIDMFCGPNRRVFDFKGSVKTQRKSLACGYEVSGPNGCFQGVCYIRLTETRNIIGYSVMIPYDARGPSSSFFHKELSPSGCHDGYSDDGFAFGEIEKCKQRMLNILHNAGLGAMRDASGSSPLPGFSSSSSPRGAAVMMMGGGGGGHENAGTTTPSTISVGEPVVRPRGGRKADDKSVVSCALKRGGASSSSTGAKGSRHHGSSSAPHSVSFVNNHQGNNNNDNRNDDDDTGGKGGAAGAGPGSSTGSAVSEIQSVVRGGGRRSHGGGKGRGIADPAAPPSSSATVSSSSSSSSVGTGISSQVPSIVLQAHVGIPSIEVTPPPLRRLELMSSAILEAYRDSDDEEEDRDDDEEEDEDEPEPTDLSKTLRENGSGRIRDLFQQLERSLDGGKVPPPPVAPPSHLLTVPPPMRPATPGYHNMPASVTGPPAHQRHRAICGGAEAAHRQQCSPRGRPQPFFQQQQPQPKKYSSSVPPPPLSPQPPPQGQVPAEPQPHPPPLQNAGPGTPQPASKMIPKILDELIREHTETHESGVGGAAVSGFCYENGGLPRGVPQVALTPLPKPPAVPGASSPRPPQPQQPPAPPLVASESGLVAYKPPADSMDLYYKTLFENKKSPKQRSHNNSNGDHQGAAERGEGGAGDREGNEASGPGKKREKERDRRRARDKKQGGNGGAATPGPSFAPAYAAAAGIQRDDVKPGPSAAAKAPSGHGGGGSSATVSSSSSAASSSKRRSASRPSGAGPSKAKQPRLQGQTADVCVIIGTDGIVKKEQPPQANANGAQPPSDPGCGAVNNGRGGAAEAPRDETDDAVSTIVPLQAVVEEPPATGGEP</sequence>
<feature type="compositionally biased region" description="Basic and acidic residues" evidence="1">
    <location>
        <begin position="696"/>
        <end position="711"/>
    </location>
</feature>
<feature type="compositionally biased region" description="Low complexity" evidence="1">
    <location>
        <begin position="516"/>
        <end position="538"/>
    </location>
</feature>
<feature type="region of interest" description="Disordered" evidence="1">
    <location>
        <begin position="676"/>
        <end position="822"/>
    </location>
</feature>
<feature type="compositionally biased region" description="Basic and acidic residues" evidence="1">
    <location>
        <begin position="583"/>
        <end position="596"/>
    </location>
</feature>
<name>A0A866VSU2_9BETA</name>
<reference evidence="2" key="2">
    <citation type="journal article" date="2013" name="Genome Announc.">
        <title>Complete Genome Sequence of Elephant Endotheliotropic Herpesvirus 1A.</title>
        <authorList>
            <person name="Ling P.D."/>
            <person name="Reid J.G."/>
            <person name="Qin X."/>
            <person name="Muzny D.M."/>
            <person name="Gibbs R."/>
            <person name="Petrosino J."/>
            <person name="Peng R."/>
            <person name="Zong J.C."/>
            <person name="Heaggans S.Y."/>
            <person name="Hayward G.S."/>
        </authorList>
    </citation>
    <scope>NUCLEOTIDE SEQUENCE</scope>
    <source>
        <strain evidence="2">Nyah NAP97</strain>
    </source>
</reference>
<reference evidence="2" key="3">
    <citation type="journal article" date="2014" name="J. Virol.">
        <title>Comparative genome analysis of four elephant endotheliotropic herpesviruses, EEHV3, EEHV4, EEHV5, and EEHV6, from cases of hemorrhagic disease or viremia.</title>
        <authorList>
            <person name="Zong JC"/>
            <person name="Latimer EM"/>
            <person name="Long SY"/>
            <person name="Richman LK"/>
            <person name="Heaggans SY"/>
            <person name="Hayward GS."/>
        </authorList>
    </citation>
    <scope>NUCLEOTIDE SEQUENCE</scope>
    <source>
        <strain evidence="2">Nyah NAP97</strain>
    </source>
</reference>
<evidence type="ECO:0000256" key="1">
    <source>
        <dbReference type="SAM" id="MobiDB-lite"/>
    </source>
</evidence>
<feature type="compositionally biased region" description="Low complexity" evidence="1">
    <location>
        <begin position="801"/>
        <end position="811"/>
    </location>
</feature>
<feature type="compositionally biased region" description="Gly residues" evidence="1">
    <location>
        <begin position="300"/>
        <end position="311"/>
    </location>
</feature>
<feature type="region of interest" description="Disordered" evidence="1">
    <location>
        <begin position="184"/>
        <end position="366"/>
    </location>
</feature>
<feature type="compositionally biased region" description="Pro residues" evidence="1">
    <location>
        <begin position="539"/>
        <end position="565"/>
    </location>
</feature>
<dbReference type="Proteomes" id="UP001162024">
    <property type="component" value="Segment"/>
</dbReference>
<accession>A0A866VSU2</accession>
<gene>
    <name evidence="2" type="primary">E36</name>
</gene>
<feature type="compositionally biased region" description="Low complexity" evidence="1">
    <location>
        <begin position="347"/>
        <end position="366"/>
    </location>
</feature>
<evidence type="ECO:0000313" key="3">
    <source>
        <dbReference type="Proteomes" id="UP001162024"/>
    </source>
</evidence>
<feature type="compositionally biased region" description="Low complexity" evidence="1">
    <location>
        <begin position="764"/>
        <end position="774"/>
    </location>
</feature>
<feature type="compositionally biased region" description="Polar residues" evidence="1">
    <location>
        <begin position="217"/>
        <end position="226"/>
    </location>
</feature>
<feature type="compositionally biased region" description="Low complexity" evidence="1">
    <location>
        <begin position="782"/>
        <end position="794"/>
    </location>
</feature>
<dbReference type="KEGG" id="vg:80541584"/>
<reference evidence="2" key="7">
    <citation type="submission" date="2019-08" db="EMBL/GenBank/DDBJ databases">
        <title>Complete Genome Assembly and Annotation of EEHV3A the First Example of a GC-Branch African Elephant Endotheliotrophic Herpesvirus Associated with Lethal Hemorrhagic Disease.</title>
        <authorList>
            <person name="Tan J."/>
            <person name="Ling P.D."/>
            <person name="Worley K."/>
            <person name="Proudfoot J."/>
            <person name="Bowman M."/>
            <person name="Qin X."/>
            <person name="Latimer E.M."/>
            <person name="Holder K."/>
            <person name="Fayette M."/>
            <person name="Nodolf S."/>
            <person name="Heaggans S.Y."/>
            <person name="Zong J.-C."/>
            <person name="Pearson V.R."/>
            <person name="Hayward G.S."/>
        </authorList>
    </citation>
    <scope>NUCLEOTIDE SEQUENCE</scope>
    <source>
        <strain evidence="2">Nyah NAP97</strain>
    </source>
</reference>
<evidence type="ECO:0000313" key="2">
    <source>
        <dbReference type="EMBL" id="QOE74467.1"/>
    </source>
</evidence>
<feature type="compositionally biased region" description="Polar residues" evidence="1">
    <location>
        <begin position="312"/>
        <end position="321"/>
    </location>
</feature>
<organism evidence="2 3">
    <name type="scientific">Elephant endotheliotropic herpesvirus 3A</name>
    <dbReference type="NCBI Taxonomy" id="1329409"/>
    <lineage>
        <taxon>Viruses</taxon>
        <taxon>Duplodnaviria</taxon>
        <taxon>Heunggongvirae</taxon>
        <taxon>Peploviricota</taxon>
        <taxon>Herviviricetes</taxon>
        <taxon>Herpesvirales</taxon>
        <taxon>Orthoherpesviridae</taxon>
        <taxon>Betaherpesvirinae</taxon>
        <taxon>Proboscivirus</taxon>
        <taxon>Elephant endotheliotropic herpesvirus 3</taxon>
    </lineage>
</organism>
<reference evidence="2" key="5">
    <citation type="journal article" date="2016" name="MSphere">
        <title>Complete Genome Sequence of Elephant Endotheliotropic Herpesvirus 4, the First Example of a GC-Rich Branch Proboscivirus.</title>
        <authorList>
            <person name="Ling P.D."/>
            <person name="Long S.Y."/>
            <person name="Fuery A."/>
            <person name="Peng R.S."/>
            <person name="Heaggans S.Y."/>
            <person name="Qin X."/>
            <person name="Worley K.C."/>
            <person name="Dugan S."/>
            <person name="Hayward G.S."/>
        </authorList>
    </citation>
    <scope>NUCLEOTIDE SEQUENCE</scope>
    <source>
        <strain evidence="2">Nyah NAP97</strain>
    </source>
</reference>
<dbReference type="EMBL" id="MN373268">
    <property type="protein sequence ID" value="QOE74467.1"/>
    <property type="molecule type" value="Genomic_DNA"/>
</dbReference>
<reference evidence="2" key="4">
    <citation type="journal article" date="2016" name="ILAR J">
        <title>Review of Elephant Endotheliotropic Herpesviruses and Acute Hemorrhagic Disease.</title>
        <authorList>
            <person name="Long S.Y."/>
            <person name="Latimer E.M."/>
            <person name="Hayward G.S."/>
        </authorList>
    </citation>
    <scope>NUCLEOTIDE SEQUENCE</scope>
    <source>
        <strain evidence="2">Nyah NAP97</strain>
    </source>
</reference>
<feature type="compositionally biased region" description="Low complexity" evidence="1">
    <location>
        <begin position="838"/>
        <end position="848"/>
    </location>
</feature>
<reference evidence="2" key="6">
    <citation type="journal article" date="2016" name="MSphere">
        <title>Comparison of the Gene Coding Contents and Other Unusual Features of the GC-Rich and AT-Rich Branch Probosciviruses.</title>
        <authorList>
            <person name="Ling P.D."/>
            <person name="Long S.Y."/>
            <person name="Zong J.C."/>
            <person name="Heaggans S.Y."/>
            <person name="Qin X."/>
            <person name="Hayward G.S."/>
        </authorList>
    </citation>
    <scope>NUCLEOTIDE SEQUENCE</scope>
    <source>
        <strain evidence="2">Nyah NAP97</strain>
    </source>
</reference>
<feature type="compositionally biased region" description="Low complexity" evidence="1">
    <location>
        <begin position="251"/>
        <end position="263"/>
    </location>
</feature>
<dbReference type="GeneID" id="80541584"/>
<dbReference type="RefSeq" id="YP_010802801.1">
    <property type="nucleotide sequence ID" value="NC_077039.1"/>
</dbReference>
<reference evidence="2" key="1">
    <citation type="journal article" date="2009" name="Vet. Pathol.">
        <title>Clinico-pathologic features of fatal disease attributed to new variants of endotheliotropic herpesviruses in two Asian elephants (Elephas maximus).</title>
        <authorList>
            <person name="Garner M.M."/>
            <person name="Helmick K."/>
            <person name="Ochsenreiter J."/>
            <person name="Richman L.K."/>
            <person name="Latimer E."/>
            <person name="Wise A.G."/>
            <person name="Maes R.K."/>
            <person name="Kiupel M."/>
            <person name="Nordhausen R.W."/>
            <person name="Zong J.C."/>
            <person name="Hayward G.S."/>
        </authorList>
    </citation>
    <scope>NUCLEOTIDE SEQUENCE</scope>
    <source>
        <strain evidence="2">Nyah NAP97</strain>
    </source>
</reference>